<accession>A0AA39MI65</accession>
<proteinExistence type="predicted"/>
<keyword evidence="3" id="KW-1185">Reference proteome</keyword>
<dbReference type="AlphaFoldDB" id="A0AA39MI65"/>
<feature type="region of interest" description="Disordered" evidence="1">
    <location>
        <begin position="152"/>
        <end position="187"/>
    </location>
</feature>
<dbReference type="Proteomes" id="UP001175211">
    <property type="component" value="Unassembled WGS sequence"/>
</dbReference>
<comment type="caution">
    <text evidence="2">The sequence shown here is derived from an EMBL/GenBank/DDBJ whole genome shotgun (WGS) entry which is preliminary data.</text>
</comment>
<evidence type="ECO:0000256" key="1">
    <source>
        <dbReference type="SAM" id="MobiDB-lite"/>
    </source>
</evidence>
<protein>
    <submittedName>
        <fullName evidence="2">Uncharacterized protein</fullName>
    </submittedName>
</protein>
<sequence length="366" mass="41100">MMFLSVSIRHPHILSLKAMSSRNACTPFIVYGINEHQSPELFTATAILSGIDSTFVAGATLVFCTSRLLSFLKTDQFHRSLGFLYNIYIFMDGPNKAVLSINTYYRLSNSTPSDLLPSQMALDALNYLCLKIFNGANQLLYKDYLVRDGGMSKPSDDTVTESSLEVSSKDDDLSSTTGASSSVNDAKLSQPRREIIWQSLNECTTTLKDTSQQFKNALKSRSHFVSFGTCQGYRREEVTLTPVVADCRVITDTTPILHEQCPICGEKVGEGPFRCVWKRCTWCLAWGHSRCRTSKDFLCKDCAPSMNFQGSGMSLCPQAPWSIGKYCWYQFVQNGRPVIARYQCLVLHDSTNKNPPWSSPQLWRQV</sequence>
<reference evidence="2" key="1">
    <citation type="submission" date="2023-06" db="EMBL/GenBank/DDBJ databases">
        <authorList>
            <consortium name="Lawrence Berkeley National Laboratory"/>
            <person name="Ahrendt S."/>
            <person name="Sahu N."/>
            <person name="Indic B."/>
            <person name="Wong-Bajracharya J."/>
            <person name="Merenyi Z."/>
            <person name="Ke H.-M."/>
            <person name="Monk M."/>
            <person name="Kocsube S."/>
            <person name="Drula E."/>
            <person name="Lipzen A."/>
            <person name="Balint B."/>
            <person name="Henrissat B."/>
            <person name="Andreopoulos B."/>
            <person name="Martin F.M."/>
            <person name="Harder C.B."/>
            <person name="Rigling D."/>
            <person name="Ford K.L."/>
            <person name="Foster G.D."/>
            <person name="Pangilinan J."/>
            <person name="Papanicolaou A."/>
            <person name="Barry K."/>
            <person name="LaButti K."/>
            <person name="Viragh M."/>
            <person name="Koriabine M."/>
            <person name="Yan M."/>
            <person name="Riley R."/>
            <person name="Champramary S."/>
            <person name="Plett K.L."/>
            <person name="Tsai I.J."/>
            <person name="Slot J."/>
            <person name="Sipos G."/>
            <person name="Plett J."/>
            <person name="Nagy L.G."/>
            <person name="Grigoriev I.V."/>
        </authorList>
    </citation>
    <scope>NUCLEOTIDE SEQUENCE</scope>
    <source>
        <strain evidence="2">CCBAS 213</strain>
    </source>
</reference>
<dbReference type="GeneID" id="85358503"/>
<evidence type="ECO:0000313" key="3">
    <source>
        <dbReference type="Proteomes" id="UP001175211"/>
    </source>
</evidence>
<dbReference type="RefSeq" id="XP_060321936.1">
    <property type="nucleotide sequence ID" value="XM_060474955.1"/>
</dbReference>
<evidence type="ECO:0000313" key="2">
    <source>
        <dbReference type="EMBL" id="KAK0435242.1"/>
    </source>
</evidence>
<gene>
    <name evidence="2" type="ORF">EV420DRAFT_1593947</name>
</gene>
<name>A0AA39MI65_ARMTA</name>
<feature type="compositionally biased region" description="Polar residues" evidence="1">
    <location>
        <begin position="174"/>
        <end position="184"/>
    </location>
</feature>
<dbReference type="EMBL" id="JAUEPS010000156">
    <property type="protein sequence ID" value="KAK0435242.1"/>
    <property type="molecule type" value="Genomic_DNA"/>
</dbReference>
<organism evidence="2 3">
    <name type="scientific">Armillaria tabescens</name>
    <name type="common">Ringless honey mushroom</name>
    <name type="synonym">Agaricus tabescens</name>
    <dbReference type="NCBI Taxonomy" id="1929756"/>
    <lineage>
        <taxon>Eukaryota</taxon>
        <taxon>Fungi</taxon>
        <taxon>Dikarya</taxon>
        <taxon>Basidiomycota</taxon>
        <taxon>Agaricomycotina</taxon>
        <taxon>Agaricomycetes</taxon>
        <taxon>Agaricomycetidae</taxon>
        <taxon>Agaricales</taxon>
        <taxon>Marasmiineae</taxon>
        <taxon>Physalacriaceae</taxon>
        <taxon>Desarmillaria</taxon>
    </lineage>
</organism>